<dbReference type="AlphaFoldDB" id="A0A6A6HK81"/>
<organism evidence="8 9">
    <name type="scientific">Viridothelium virens</name>
    <name type="common">Speckled blister lichen</name>
    <name type="synonym">Trypethelium virens</name>
    <dbReference type="NCBI Taxonomy" id="1048519"/>
    <lineage>
        <taxon>Eukaryota</taxon>
        <taxon>Fungi</taxon>
        <taxon>Dikarya</taxon>
        <taxon>Ascomycota</taxon>
        <taxon>Pezizomycotina</taxon>
        <taxon>Dothideomycetes</taxon>
        <taxon>Dothideomycetes incertae sedis</taxon>
        <taxon>Trypetheliales</taxon>
        <taxon>Trypetheliaceae</taxon>
        <taxon>Viridothelium</taxon>
    </lineage>
</organism>
<dbReference type="Proteomes" id="UP000800092">
    <property type="component" value="Unassembled WGS sequence"/>
</dbReference>
<feature type="region of interest" description="Disordered" evidence="7">
    <location>
        <begin position="79"/>
        <end position="108"/>
    </location>
</feature>
<dbReference type="GO" id="GO:1990904">
    <property type="term" value="C:ribonucleoprotein complex"/>
    <property type="evidence" value="ECO:0007669"/>
    <property type="project" value="UniProtKB-KW"/>
</dbReference>
<keyword evidence="4" id="KW-0496">Mitochondrion</keyword>
<accession>A0A6A6HK81</accession>
<dbReference type="PANTHER" id="PTHR13362">
    <property type="entry name" value="MITOCHONDRIAL RIBOSOMAL PROTEIN S33"/>
    <property type="match status" value="1"/>
</dbReference>
<feature type="compositionally biased region" description="Basic residues" evidence="7">
    <location>
        <begin position="84"/>
        <end position="94"/>
    </location>
</feature>
<dbReference type="InterPro" id="IPR013219">
    <property type="entry name" value="Ribosomal_mS33"/>
</dbReference>
<reference evidence="8" key="1">
    <citation type="journal article" date="2020" name="Stud. Mycol.">
        <title>101 Dothideomycetes genomes: a test case for predicting lifestyles and emergence of pathogens.</title>
        <authorList>
            <person name="Haridas S."/>
            <person name="Albert R."/>
            <person name="Binder M."/>
            <person name="Bloem J."/>
            <person name="Labutti K."/>
            <person name="Salamov A."/>
            <person name="Andreopoulos B."/>
            <person name="Baker S."/>
            <person name="Barry K."/>
            <person name="Bills G."/>
            <person name="Bluhm B."/>
            <person name="Cannon C."/>
            <person name="Castanera R."/>
            <person name="Culley D."/>
            <person name="Daum C."/>
            <person name="Ezra D."/>
            <person name="Gonzalez J."/>
            <person name="Henrissat B."/>
            <person name="Kuo A."/>
            <person name="Liang C."/>
            <person name="Lipzen A."/>
            <person name="Lutzoni F."/>
            <person name="Magnuson J."/>
            <person name="Mondo S."/>
            <person name="Nolan M."/>
            <person name="Ohm R."/>
            <person name="Pangilinan J."/>
            <person name="Park H.-J."/>
            <person name="Ramirez L."/>
            <person name="Alfaro M."/>
            <person name="Sun H."/>
            <person name="Tritt A."/>
            <person name="Yoshinaga Y."/>
            <person name="Zwiers L.-H."/>
            <person name="Turgeon B."/>
            <person name="Goodwin S."/>
            <person name="Spatafora J."/>
            <person name="Crous P."/>
            <person name="Grigoriev I."/>
        </authorList>
    </citation>
    <scope>NUCLEOTIDE SEQUENCE</scope>
    <source>
        <strain evidence="8">Tuck. ex Michener</strain>
    </source>
</reference>
<sequence>MAVARSRVLDLMKVQCRIFNTTFNPDRLRTGNKILRQRLRGPTLAQYYPRRVVTIGDLRKAYPDYEVWDEKEEERLEHVGMLKAKGKGPPKKKKTAEESKKFAGKKKR</sequence>
<dbReference type="GO" id="GO:0005739">
    <property type="term" value="C:mitochondrion"/>
    <property type="evidence" value="ECO:0007669"/>
    <property type="project" value="UniProtKB-SubCell"/>
</dbReference>
<keyword evidence="3" id="KW-0689">Ribosomal protein</keyword>
<evidence type="ECO:0000256" key="4">
    <source>
        <dbReference type="ARBA" id="ARBA00023128"/>
    </source>
</evidence>
<evidence type="ECO:0000256" key="6">
    <source>
        <dbReference type="ARBA" id="ARBA00035132"/>
    </source>
</evidence>
<name>A0A6A6HK81_VIRVR</name>
<comment type="subcellular location">
    <subcellularLocation>
        <location evidence="1">Mitochondrion</location>
    </subcellularLocation>
</comment>
<gene>
    <name evidence="8" type="ORF">EV356DRAFT_529010</name>
</gene>
<evidence type="ECO:0000256" key="2">
    <source>
        <dbReference type="ARBA" id="ARBA00008970"/>
    </source>
</evidence>
<evidence type="ECO:0000256" key="1">
    <source>
        <dbReference type="ARBA" id="ARBA00004173"/>
    </source>
</evidence>
<evidence type="ECO:0000256" key="5">
    <source>
        <dbReference type="ARBA" id="ARBA00023274"/>
    </source>
</evidence>
<comment type="similarity">
    <text evidence="2">Belongs to the mitochondrion-specific ribosomal protein mS33 family.</text>
</comment>
<evidence type="ECO:0000313" key="8">
    <source>
        <dbReference type="EMBL" id="KAF2238554.1"/>
    </source>
</evidence>
<protein>
    <recommendedName>
        <fullName evidence="6">Small ribosomal subunit protein mS33</fullName>
    </recommendedName>
</protein>
<keyword evidence="9" id="KW-1185">Reference proteome</keyword>
<dbReference type="Pfam" id="PF08293">
    <property type="entry name" value="MRP-S33"/>
    <property type="match status" value="1"/>
</dbReference>
<evidence type="ECO:0000256" key="3">
    <source>
        <dbReference type="ARBA" id="ARBA00022980"/>
    </source>
</evidence>
<evidence type="ECO:0000256" key="7">
    <source>
        <dbReference type="SAM" id="MobiDB-lite"/>
    </source>
</evidence>
<dbReference type="EMBL" id="ML991775">
    <property type="protein sequence ID" value="KAF2238554.1"/>
    <property type="molecule type" value="Genomic_DNA"/>
</dbReference>
<proteinExistence type="inferred from homology"/>
<dbReference type="GO" id="GO:0005840">
    <property type="term" value="C:ribosome"/>
    <property type="evidence" value="ECO:0007669"/>
    <property type="project" value="UniProtKB-KW"/>
</dbReference>
<dbReference type="OrthoDB" id="2257454at2759"/>
<keyword evidence="5" id="KW-0687">Ribonucleoprotein</keyword>
<dbReference type="PANTHER" id="PTHR13362:SF2">
    <property type="entry name" value="SMALL RIBOSOMAL SUBUNIT PROTEIN MS33"/>
    <property type="match status" value="1"/>
</dbReference>
<evidence type="ECO:0000313" key="9">
    <source>
        <dbReference type="Proteomes" id="UP000800092"/>
    </source>
</evidence>